<sequence length="48" mass="5315">MASGEEAVRNSFRTGEPGKVVLTVQNTSHRKKKVLFRHKAKSACAKKC</sequence>
<dbReference type="InterPro" id="IPR056794">
    <property type="entry name" value="PATL1-6_C_GOLD"/>
</dbReference>
<dbReference type="EMBL" id="CM000785">
    <property type="protein sequence ID" value="AQL05306.1"/>
    <property type="molecule type" value="Genomic_DNA"/>
</dbReference>
<proteinExistence type="predicted"/>
<dbReference type="Pfam" id="PF25099">
    <property type="entry name" value="GOLD_PATL1_C"/>
    <property type="match status" value="1"/>
</dbReference>
<reference evidence="2" key="1">
    <citation type="submission" date="2015-12" db="EMBL/GenBank/DDBJ databases">
        <title>Update maize B73 reference genome by single molecule sequencing technologies.</title>
        <authorList>
            <consortium name="Maize Genome Sequencing Project"/>
            <person name="Ware D."/>
        </authorList>
    </citation>
    <scope>NUCLEOTIDE SEQUENCE</scope>
    <source>
        <tissue evidence="2">Seedling</tissue>
    </source>
</reference>
<evidence type="ECO:0000259" key="1">
    <source>
        <dbReference type="Pfam" id="PF25099"/>
    </source>
</evidence>
<name>A0A1D6P5U3_MAIZE</name>
<accession>A0A1D6P5U3</accession>
<dbReference type="AlphaFoldDB" id="A0A1D6P5U3"/>
<evidence type="ECO:0000313" key="2">
    <source>
        <dbReference type="EMBL" id="AQL05306.1"/>
    </source>
</evidence>
<feature type="domain" description="Patellin-1-6 C-terminal GOLD" evidence="1">
    <location>
        <begin position="3"/>
        <end position="32"/>
    </location>
</feature>
<gene>
    <name evidence="2" type="ORF">ZEAMMB73_Zm00001d046995</name>
</gene>
<dbReference type="ExpressionAtlas" id="A0A1D6P5U3">
    <property type="expression patterns" value="baseline and differential"/>
</dbReference>
<protein>
    <submittedName>
        <fullName evidence="2">Patellin-5</fullName>
    </submittedName>
</protein>
<organism evidence="2">
    <name type="scientific">Zea mays</name>
    <name type="common">Maize</name>
    <dbReference type="NCBI Taxonomy" id="4577"/>
    <lineage>
        <taxon>Eukaryota</taxon>
        <taxon>Viridiplantae</taxon>
        <taxon>Streptophyta</taxon>
        <taxon>Embryophyta</taxon>
        <taxon>Tracheophyta</taxon>
        <taxon>Spermatophyta</taxon>
        <taxon>Magnoliopsida</taxon>
        <taxon>Liliopsida</taxon>
        <taxon>Poales</taxon>
        <taxon>Poaceae</taxon>
        <taxon>PACMAD clade</taxon>
        <taxon>Panicoideae</taxon>
        <taxon>Andropogonodae</taxon>
        <taxon>Andropogoneae</taxon>
        <taxon>Tripsacinae</taxon>
        <taxon>Zea</taxon>
    </lineage>
</organism>